<dbReference type="Pfam" id="PF04659">
    <property type="entry name" value="Arch_fla_DE"/>
    <property type="match status" value="1"/>
</dbReference>
<dbReference type="GO" id="GO:0097588">
    <property type="term" value="P:archaeal or bacterial-type flagellum-dependent cell motility"/>
    <property type="evidence" value="ECO:0007669"/>
    <property type="project" value="InterPro"/>
</dbReference>
<dbReference type="Proteomes" id="UP000001107">
    <property type="component" value="Chromosome"/>
</dbReference>
<feature type="domain" description="Archaeal flagella protein FlaD/E" evidence="3">
    <location>
        <begin position="216"/>
        <end position="309"/>
    </location>
</feature>
<dbReference type="EMBL" id="CP000742">
    <property type="protein sequence ID" value="ABR54873.1"/>
    <property type="molecule type" value="Genomic_DNA"/>
</dbReference>
<comment type="subcellular location">
    <subcellularLocation>
        <location evidence="1">Archaeal flagellum</location>
    </subcellularLocation>
</comment>
<organism evidence="4 5">
    <name type="scientific">Methanococcus vannielii (strain ATCC 35089 / DSM 1224 / JCM 13029 / OCM 148 / SB)</name>
    <dbReference type="NCBI Taxonomy" id="406327"/>
    <lineage>
        <taxon>Archaea</taxon>
        <taxon>Methanobacteriati</taxon>
        <taxon>Methanobacteriota</taxon>
        <taxon>Methanomada group</taxon>
        <taxon>Methanococci</taxon>
        <taxon>Methanococcales</taxon>
        <taxon>Methanococcaceae</taxon>
        <taxon>Methanococcus</taxon>
    </lineage>
</organism>
<dbReference type="PANTHER" id="PTHR40698:SF1">
    <property type="entry name" value="FLAGELLA-RELATED PROTEIN D-RELATED"/>
    <property type="match status" value="1"/>
</dbReference>
<evidence type="ECO:0000256" key="1">
    <source>
        <dbReference type="ARBA" id="ARBA00004618"/>
    </source>
</evidence>
<protein>
    <submittedName>
        <fullName evidence="4">Flagella protein</fullName>
    </submittedName>
</protein>
<sequence>MIGNVKMDYASVSEEYLTESEMEEYLDELRSKIPSFIIELLKNNLKNRKLTRPQLDKIVGRVSDLYFGKKPEDKKAAELTNKINDLSQKLDALMKVATISSATRVSDDIKKELDDLETVEELETKKVVEELEINLKDSQKTSSSEVLIDEMDSNSIKLEEEPLIEYKEAPLSEVKPELNKKVETEPKAEIKVVPNVPLEVEEGIKMKPELAPVVEKASRLEELPEDTLSTMLVFKWLEFLMSRVGTSNLIDILDYYNNLGWISGKAISKLMKVSKNMKYFHDDIEWKANEKMAPEDHVVSLLYIEKLAGRPIAVEELEGMEREINRIKKWADELQKM</sequence>
<dbReference type="OrthoDB" id="121879at2157"/>
<evidence type="ECO:0000256" key="2">
    <source>
        <dbReference type="ARBA" id="ARBA00022440"/>
    </source>
</evidence>
<reference evidence="4" key="1">
    <citation type="submission" date="2007-06" db="EMBL/GenBank/DDBJ databases">
        <title>Complete sequence of Methanococcus vannielii SB.</title>
        <authorList>
            <consortium name="US DOE Joint Genome Institute"/>
            <person name="Copeland A."/>
            <person name="Lucas S."/>
            <person name="Lapidus A."/>
            <person name="Barry K."/>
            <person name="Glavina del Rio T."/>
            <person name="Dalin E."/>
            <person name="Tice H."/>
            <person name="Pitluck S."/>
            <person name="Chain P."/>
            <person name="Malfatti S."/>
            <person name="Shin M."/>
            <person name="Vergez L."/>
            <person name="Schmutz J."/>
            <person name="Larimer F."/>
            <person name="Land M."/>
            <person name="Hauser L."/>
            <person name="Kyrpides N."/>
            <person name="Anderson I."/>
            <person name="Sieprawska-Lupa M."/>
            <person name="Whitman W.B."/>
            <person name="Richardson P."/>
        </authorList>
    </citation>
    <scope>NUCLEOTIDE SEQUENCE [LARGE SCALE GENOMIC DNA]</scope>
    <source>
        <strain evidence="4">SB</strain>
    </source>
</reference>
<dbReference type="STRING" id="406327.Mevan_0970"/>
<evidence type="ECO:0000313" key="4">
    <source>
        <dbReference type="EMBL" id="ABR54873.1"/>
    </source>
</evidence>
<dbReference type="KEGG" id="mvn:Mevan_0970"/>
<keyword evidence="5" id="KW-1185">Reference proteome</keyword>
<keyword evidence="4" id="KW-0969">Cilium</keyword>
<dbReference type="InterPro" id="IPR006752">
    <property type="entry name" value="Arch_fla_DE"/>
</dbReference>
<dbReference type="InterPro" id="IPR052494">
    <property type="entry name" value="Flagella_assembly_related"/>
</dbReference>
<dbReference type="HOGENOM" id="CLU_047519_0_0_2"/>
<evidence type="ECO:0000313" key="5">
    <source>
        <dbReference type="Proteomes" id="UP000001107"/>
    </source>
</evidence>
<dbReference type="eggNOG" id="arCOG02964">
    <property type="taxonomic scope" value="Archaea"/>
</dbReference>
<name>A6UQV1_METVS</name>
<accession>A6UQV1</accession>
<gene>
    <name evidence="4" type="ordered locus">Mevan_0970</name>
</gene>
<dbReference type="RefSeq" id="WP_012065802.1">
    <property type="nucleotide sequence ID" value="NC_009634.1"/>
</dbReference>
<dbReference type="GeneID" id="5325866"/>
<dbReference type="AlphaFoldDB" id="A6UQV1"/>
<keyword evidence="4" id="KW-0282">Flagellum</keyword>
<keyword evidence="2" id="KW-0974">Archaeal flagellum</keyword>
<dbReference type="PIRSF" id="PIRSF017066">
    <property type="entry name" value="FlaD_arch_prd"/>
    <property type="match status" value="1"/>
</dbReference>
<evidence type="ECO:0000259" key="3">
    <source>
        <dbReference type="Pfam" id="PF04659"/>
    </source>
</evidence>
<proteinExistence type="predicted"/>
<dbReference type="GO" id="GO:0097589">
    <property type="term" value="C:archaeal-type flagellum"/>
    <property type="evidence" value="ECO:0007669"/>
    <property type="project" value="UniProtKB-SubCell"/>
</dbReference>
<dbReference type="PANTHER" id="PTHR40698">
    <property type="entry name" value="FLAGELLA-RELATED PROTEIN E-RELATED-RELATED"/>
    <property type="match status" value="1"/>
</dbReference>
<keyword evidence="4" id="KW-0966">Cell projection</keyword>
<dbReference type="InterPro" id="IPR016682">
    <property type="entry name" value="FlaD_prd_arc"/>
</dbReference>